<proteinExistence type="predicted"/>
<gene>
    <name evidence="1" type="ORF">SAMN05421639_106119</name>
</gene>
<dbReference type="EMBL" id="FTNY01000006">
    <property type="protein sequence ID" value="SIS47831.1"/>
    <property type="molecule type" value="Genomic_DNA"/>
</dbReference>
<keyword evidence="2" id="KW-1185">Reference proteome</keyword>
<protein>
    <submittedName>
        <fullName evidence="1">Uncharacterized protein</fullName>
    </submittedName>
</protein>
<dbReference type="AlphaFoldDB" id="A0A1N7JF03"/>
<evidence type="ECO:0000313" key="1">
    <source>
        <dbReference type="EMBL" id="SIS47831.1"/>
    </source>
</evidence>
<organism evidence="1 2">
    <name type="scientific">Chryseobacterium shigense</name>
    <dbReference type="NCBI Taxonomy" id="297244"/>
    <lineage>
        <taxon>Bacteria</taxon>
        <taxon>Pseudomonadati</taxon>
        <taxon>Bacteroidota</taxon>
        <taxon>Flavobacteriia</taxon>
        <taxon>Flavobacteriales</taxon>
        <taxon>Weeksellaceae</taxon>
        <taxon>Chryseobacterium group</taxon>
        <taxon>Chryseobacterium</taxon>
    </lineage>
</organism>
<accession>A0A1N7JF03</accession>
<evidence type="ECO:0000313" key="2">
    <source>
        <dbReference type="Proteomes" id="UP000186373"/>
    </source>
</evidence>
<sequence length="164" mass="19388">MKVFQRKKDVILFKSIVSSGQFYEEFGKLLQENGEFLDIPDHEMRSHVKDITFSTIFSKNNVIRYNNSIKIFKKIFPNVYKVIREIKNEKHNELAIALQNLEADLVLYKACKKITQDKPHVPIFTLHDSIITTQENVIYVQTVLKKVMKDYIGNKPKLKIERWE</sequence>
<name>A0A1N7JF03_9FLAO</name>
<dbReference type="RefSeq" id="WP_076509674.1">
    <property type="nucleotide sequence ID" value="NZ_FTNY01000006.1"/>
</dbReference>
<reference evidence="2" key="1">
    <citation type="submission" date="2017-01" db="EMBL/GenBank/DDBJ databases">
        <authorList>
            <person name="Varghese N."/>
            <person name="Submissions S."/>
        </authorList>
    </citation>
    <scope>NUCLEOTIDE SEQUENCE [LARGE SCALE GENOMIC DNA]</scope>
    <source>
        <strain evidence="2">DSM 17126</strain>
    </source>
</reference>
<dbReference type="OrthoDB" id="631303at2"/>
<dbReference type="Proteomes" id="UP000186373">
    <property type="component" value="Unassembled WGS sequence"/>
</dbReference>